<gene>
    <name evidence="3" type="ORF">MUY27_11820</name>
</gene>
<dbReference type="InterPro" id="IPR025367">
    <property type="entry name" value="DUF4271"/>
</dbReference>
<organism evidence="3 4">
    <name type="scientific">Mucilaginibacter straminoryzae</name>
    <dbReference type="NCBI Taxonomy" id="2932774"/>
    <lineage>
        <taxon>Bacteria</taxon>
        <taxon>Pseudomonadati</taxon>
        <taxon>Bacteroidota</taxon>
        <taxon>Sphingobacteriia</taxon>
        <taxon>Sphingobacteriales</taxon>
        <taxon>Sphingobacteriaceae</taxon>
        <taxon>Mucilaginibacter</taxon>
    </lineage>
</organism>
<evidence type="ECO:0000313" key="3">
    <source>
        <dbReference type="EMBL" id="MCJ8210398.1"/>
    </source>
</evidence>
<accession>A0A9X1X3Q7</accession>
<feature type="transmembrane region" description="Helical" evidence="1">
    <location>
        <begin position="117"/>
        <end position="136"/>
    </location>
</feature>
<feature type="signal peptide" evidence="2">
    <location>
        <begin position="1"/>
        <end position="19"/>
    </location>
</feature>
<feature type="transmembrane region" description="Helical" evidence="1">
    <location>
        <begin position="161"/>
        <end position="186"/>
    </location>
</feature>
<dbReference type="AlphaFoldDB" id="A0A9X1X3Q7"/>
<evidence type="ECO:0000256" key="2">
    <source>
        <dbReference type="SAM" id="SignalP"/>
    </source>
</evidence>
<name>A0A9X1X3Q7_9SPHI</name>
<reference evidence="3" key="1">
    <citation type="submission" date="2022-04" db="EMBL/GenBank/DDBJ databases">
        <title>Mucilaginibacter sp. RS28 isolated from freshwater.</title>
        <authorList>
            <person name="Ko S.-R."/>
        </authorList>
    </citation>
    <scope>NUCLEOTIDE SEQUENCE</scope>
    <source>
        <strain evidence="3">RS28</strain>
    </source>
</reference>
<evidence type="ECO:0000313" key="4">
    <source>
        <dbReference type="Proteomes" id="UP001139450"/>
    </source>
</evidence>
<dbReference type="RefSeq" id="WP_245130233.1">
    <property type="nucleotide sequence ID" value="NZ_JALJEJ010000004.1"/>
</dbReference>
<dbReference type="EMBL" id="JALJEJ010000004">
    <property type="protein sequence ID" value="MCJ8210398.1"/>
    <property type="molecule type" value="Genomic_DNA"/>
</dbReference>
<evidence type="ECO:0000256" key="1">
    <source>
        <dbReference type="SAM" id="Phobius"/>
    </source>
</evidence>
<feature type="transmembrane region" description="Helical" evidence="1">
    <location>
        <begin position="268"/>
        <end position="286"/>
    </location>
</feature>
<keyword evidence="2" id="KW-0732">Signal</keyword>
<keyword evidence="1" id="KW-0812">Transmembrane</keyword>
<keyword evidence="4" id="KW-1185">Reference proteome</keyword>
<feature type="transmembrane region" description="Helical" evidence="1">
    <location>
        <begin position="298"/>
        <end position="319"/>
    </location>
</feature>
<dbReference type="Pfam" id="PF14093">
    <property type="entry name" value="DUF4271"/>
    <property type="match status" value="1"/>
</dbReference>
<protein>
    <submittedName>
        <fullName evidence="3">DUF4271 domain-containing protein</fullName>
    </submittedName>
</protein>
<proteinExistence type="predicted"/>
<keyword evidence="1" id="KW-0472">Membrane</keyword>
<keyword evidence="1" id="KW-1133">Transmembrane helix</keyword>
<sequence>MRVFCWTFLLIVLGLKGFAQDSALTPPPDTVYHRPVIRSAAQLLLDSVARAEQLRMKRLGDSVAMQYFNKPDSLRPDKFYELMLQTQTYKDYGFLSMPESKRSKKSAGHYRPTRDPWIIIIIFGLVIYSALLNRAASKDILNVMMSFYSKRILSQVSKEDSLLASWSFVGLFLLFGLTFGLFLYQVTSYYEIFYSISGAQLFISLSVLIIIVFAVKLLLLRFIGFIFDVGKIVSEYITVLYLTYFNIAFVFLPVTVCFSLLAAQYIPYLLFTALGLVVVIFIWQYLRSSLNIISNFRFPKFYLIIYLCALEICPILILIKALNIRT</sequence>
<dbReference type="Proteomes" id="UP001139450">
    <property type="component" value="Unassembled WGS sequence"/>
</dbReference>
<feature type="transmembrane region" description="Helical" evidence="1">
    <location>
        <begin position="239"/>
        <end position="262"/>
    </location>
</feature>
<feature type="transmembrane region" description="Helical" evidence="1">
    <location>
        <begin position="192"/>
        <end position="219"/>
    </location>
</feature>
<comment type="caution">
    <text evidence="3">The sequence shown here is derived from an EMBL/GenBank/DDBJ whole genome shotgun (WGS) entry which is preliminary data.</text>
</comment>
<feature type="chain" id="PRO_5040985968" evidence="2">
    <location>
        <begin position="20"/>
        <end position="326"/>
    </location>
</feature>